<dbReference type="SUPFAM" id="SSF52540">
    <property type="entry name" value="P-loop containing nucleoside triphosphate hydrolases"/>
    <property type="match status" value="1"/>
</dbReference>
<evidence type="ECO:0000256" key="6">
    <source>
        <dbReference type="ARBA" id="ARBA00023134"/>
    </source>
</evidence>
<gene>
    <name evidence="10" type="ORF">XYLVIOL_LOCUS9116</name>
</gene>
<dbReference type="InterPro" id="IPR038363">
    <property type="entry name" value="LepA_C_sf"/>
</dbReference>
<proteinExistence type="inferred from homology"/>
<dbReference type="PANTHER" id="PTHR43512:SF7">
    <property type="entry name" value="TRANSLATION FACTOR GUF1, MITOCHONDRIAL"/>
    <property type="match status" value="1"/>
</dbReference>
<comment type="function">
    <text evidence="8">Promotes mitochondrial protein synthesis. May act as a fidelity factor of the translation reaction, by catalyzing a one-codon backward translocation of tRNAs on improperly translocated ribosomes. Binds to mitochondrial ribosomes in a GTP-dependent manner.</text>
</comment>
<evidence type="ECO:0000256" key="2">
    <source>
        <dbReference type="ARBA" id="ARBA00022741"/>
    </source>
</evidence>
<keyword evidence="11" id="KW-1185">Reference proteome</keyword>
<keyword evidence="3 8" id="KW-0999">Mitochondrion inner membrane</keyword>
<dbReference type="SUPFAM" id="SSF54980">
    <property type="entry name" value="EF-G C-terminal domain-like"/>
    <property type="match status" value="2"/>
</dbReference>
<dbReference type="InterPro" id="IPR000795">
    <property type="entry name" value="T_Tr_GTP-bd_dom"/>
</dbReference>
<dbReference type="EMBL" id="CAXAJV020001299">
    <property type="protein sequence ID" value="CAL7948861.1"/>
    <property type="molecule type" value="Genomic_DNA"/>
</dbReference>
<comment type="caution">
    <text evidence="10">The sequence shown here is derived from an EMBL/GenBank/DDBJ whole genome shotgun (WGS) entry which is preliminary data.</text>
</comment>
<keyword evidence="2 8" id="KW-0547">Nucleotide-binding</keyword>
<organism evidence="10 11">
    <name type="scientific">Xylocopa violacea</name>
    <name type="common">Violet carpenter bee</name>
    <name type="synonym">Apis violacea</name>
    <dbReference type="NCBI Taxonomy" id="135666"/>
    <lineage>
        <taxon>Eukaryota</taxon>
        <taxon>Metazoa</taxon>
        <taxon>Ecdysozoa</taxon>
        <taxon>Arthropoda</taxon>
        <taxon>Hexapoda</taxon>
        <taxon>Insecta</taxon>
        <taxon>Pterygota</taxon>
        <taxon>Neoptera</taxon>
        <taxon>Endopterygota</taxon>
        <taxon>Hymenoptera</taxon>
        <taxon>Apocrita</taxon>
        <taxon>Aculeata</taxon>
        <taxon>Apoidea</taxon>
        <taxon>Anthophila</taxon>
        <taxon>Apidae</taxon>
        <taxon>Xylocopa</taxon>
        <taxon>Xylocopa</taxon>
    </lineage>
</organism>
<dbReference type="InterPro" id="IPR027417">
    <property type="entry name" value="P-loop_NTPase"/>
</dbReference>
<dbReference type="CDD" id="cd01890">
    <property type="entry name" value="LepA"/>
    <property type="match status" value="1"/>
</dbReference>
<feature type="binding site" evidence="8">
    <location>
        <begin position="60"/>
        <end position="67"/>
    </location>
    <ligand>
        <name>GTP</name>
        <dbReference type="ChEBI" id="CHEBI:37565"/>
    </ligand>
</feature>
<dbReference type="PRINTS" id="PR00315">
    <property type="entry name" value="ELONGATNFCT"/>
</dbReference>
<dbReference type="Gene3D" id="3.30.70.870">
    <property type="entry name" value="Elongation Factor G (Translational Gtpase), domain 3"/>
    <property type="match status" value="1"/>
</dbReference>
<feature type="domain" description="Tr-type G" evidence="9">
    <location>
        <begin position="51"/>
        <end position="231"/>
    </location>
</feature>
<evidence type="ECO:0000256" key="3">
    <source>
        <dbReference type="ARBA" id="ARBA00022792"/>
    </source>
</evidence>
<dbReference type="InterPro" id="IPR009000">
    <property type="entry name" value="Transl_B-barrel_sf"/>
</dbReference>
<dbReference type="HAMAP" id="MF_00071">
    <property type="entry name" value="LepA"/>
    <property type="match status" value="1"/>
</dbReference>
<dbReference type="InterPro" id="IPR005225">
    <property type="entry name" value="Small_GTP-bd"/>
</dbReference>
<dbReference type="Gene3D" id="3.30.70.2570">
    <property type="entry name" value="Elongation factor 4, C-terminal domain"/>
    <property type="match status" value="1"/>
</dbReference>
<keyword evidence="6 8" id="KW-0342">GTP-binding</keyword>
<dbReference type="InterPro" id="IPR035647">
    <property type="entry name" value="EFG_III/V"/>
</dbReference>
<evidence type="ECO:0000313" key="10">
    <source>
        <dbReference type="EMBL" id="CAL7948861.1"/>
    </source>
</evidence>
<dbReference type="Pfam" id="PF06421">
    <property type="entry name" value="LepA_C"/>
    <property type="match status" value="1"/>
</dbReference>
<comment type="subcellular location">
    <subcellularLocation>
        <location evidence="8">Mitochondrion inner membrane</location>
        <topology evidence="8">Peripheral membrane protein</topology>
        <orientation evidence="8">Matrix side</orientation>
    </subcellularLocation>
</comment>
<reference evidence="10 11" key="1">
    <citation type="submission" date="2024-08" db="EMBL/GenBank/DDBJ databases">
        <authorList>
            <person name="Will J Nash"/>
            <person name="Angela Man"/>
            <person name="Seanna McTaggart"/>
            <person name="Kendall Baker"/>
            <person name="Tom Barker"/>
            <person name="Leah Catchpole"/>
            <person name="Alex Durrant"/>
            <person name="Karim Gharbi"/>
            <person name="Naomi Irish"/>
            <person name="Gemy Kaithakottil"/>
            <person name="Debby Ku"/>
            <person name="Aaliyah Providence"/>
            <person name="Felix Shaw"/>
            <person name="David Swarbreck"/>
            <person name="Chris Watkins"/>
            <person name="Ann M. McCartney"/>
            <person name="Giulio Formenti"/>
            <person name="Alice Mouton"/>
            <person name="Noel Vella"/>
            <person name="Bjorn M von Reumont"/>
            <person name="Adriana Vella"/>
            <person name="Wilfried Haerty"/>
        </authorList>
    </citation>
    <scope>NUCLEOTIDE SEQUENCE [LARGE SCALE GENOMIC DNA]</scope>
</reference>
<evidence type="ECO:0000259" key="9">
    <source>
        <dbReference type="PROSITE" id="PS51722"/>
    </source>
</evidence>
<name>A0ABP1P8E5_XYLVO</name>
<evidence type="ECO:0000256" key="5">
    <source>
        <dbReference type="ARBA" id="ARBA00023128"/>
    </source>
</evidence>
<keyword evidence="8" id="KW-0648">Protein biosynthesis</keyword>
<dbReference type="CDD" id="cd16260">
    <property type="entry name" value="EF4_III"/>
    <property type="match status" value="1"/>
</dbReference>
<dbReference type="InterPro" id="IPR006297">
    <property type="entry name" value="EF-4"/>
</dbReference>
<dbReference type="NCBIfam" id="TIGR00231">
    <property type="entry name" value="small_GTP"/>
    <property type="match status" value="1"/>
</dbReference>
<dbReference type="EC" id="3.6.5.n1" evidence="8"/>
<dbReference type="Pfam" id="PF00009">
    <property type="entry name" value="GTP_EFTU"/>
    <property type="match status" value="1"/>
</dbReference>
<evidence type="ECO:0000313" key="11">
    <source>
        <dbReference type="Proteomes" id="UP001642520"/>
    </source>
</evidence>
<dbReference type="PANTHER" id="PTHR43512">
    <property type="entry name" value="TRANSLATION FACTOR GUF1-RELATED"/>
    <property type="match status" value="1"/>
</dbReference>
<evidence type="ECO:0000256" key="7">
    <source>
        <dbReference type="ARBA" id="ARBA00023136"/>
    </source>
</evidence>
<keyword evidence="4 8" id="KW-0378">Hydrolase</keyword>
<keyword evidence="5 8" id="KW-0496">Mitochondrion</keyword>
<dbReference type="Pfam" id="PF00679">
    <property type="entry name" value="EFG_C"/>
    <property type="match status" value="1"/>
</dbReference>
<dbReference type="InterPro" id="IPR013842">
    <property type="entry name" value="LepA_CTD"/>
</dbReference>
<protein>
    <recommendedName>
        <fullName evidence="8">Translation factor GUF1 homolog, mitochondrial</fullName>
        <ecNumber evidence="8">3.6.5.n1</ecNumber>
    </recommendedName>
    <alternativeName>
        <fullName evidence="8">Elongation factor 4 homolog</fullName>
        <shortName evidence="8">EF-4</shortName>
    </alternativeName>
    <alternativeName>
        <fullName evidence="8">GTPase GUF1 homolog</fullName>
    </alternativeName>
    <alternativeName>
        <fullName evidence="8">Ribosomal back-translocase</fullName>
    </alternativeName>
</protein>
<dbReference type="InterPro" id="IPR031157">
    <property type="entry name" value="G_TR_CS"/>
</dbReference>
<accession>A0ABP1P8E5</accession>
<dbReference type="PROSITE" id="PS51722">
    <property type="entry name" value="G_TR_2"/>
    <property type="match status" value="1"/>
</dbReference>
<dbReference type="NCBIfam" id="TIGR01393">
    <property type="entry name" value="lepA"/>
    <property type="match status" value="1"/>
</dbReference>
<dbReference type="Gene3D" id="3.40.50.300">
    <property type="entry name" value="P-loop containing nucleotide triphosphate hydrolases"/>
    <property type="match status" value="1"/>
</dbReference>
<evidence type="ECO:0000256" key="8">
    <source>
        <dbReference type="HAMAP-Rule" id="MF_03137"/>
    </source>
</evidence>
<dbReference type="Proteomes" id="UP001642520">
    <property type="component" value="Unassembled WGS sequence"/>
</dbReference>
<dbReference type="InterPro" id="IPR035654">
    <property type="entry name" value="LepA_IV"/>
</dbReference>
<keyword evidence="7 8" id="KW-0472">Membrane</keyword>
<dbReference type="CDD" id="cd03709">
    <property type="entry name" value="lepA_C"/>
    <property type="match status" value="1"/>
</dbReference>
<feature type="binding site" evidence="8">
    <location>
        <begin position="124"/>
        <end position="128"/>
    </location>
    <ligand>
        <name>GTP</name>
        <dbReference type="ChEBI" id="CHEBI:37565"/>
    </ligand>
</feature>
<dbReference type="SUPFAM" id="SSF50447">
    <property type="entry name" value="Translation proteins"/>
    <property type="match status" value="1"/>
</dbReference>
<comment type="similarity">
    <text evidence="1">Belongs to the TRAFAC class translation factor GTPase superfamily. Classic translation factor GTPase family. LepA subfamily.</text>
</comment>
<feature type="binding site" evidence="8">
    <location>
        <begin position="178"/>
        <end position="181"/>
    </location>
    <ligand>
        <name>GTP</name>
        <dbReference type="ChEBI" id="CHEBI:37565"/>
    </ligand>
</feature>
<dbReference type="PROSITE" id="PS00301">
    <property type="entry name" value="G_TR_1"/>
    <property type="match status" value="1"/>
</dbReference>
<comment type="similarity">
    <text evidence="8">Belongs to the GTP-binding elongation factor family. LepA subfamily.</text>
</comment>
<dbReference type="Gene3D" id="3.30.70.240">
    <property type="match status" value="1"/>
</dbReference>
<dbReference type="InterPro" id="IPR000640">
    <property type="entry name" value="EFG_V-like"/>
</dbReference>
<evidence type="ECO:0000256" key="1">
    <source>
        <dbReference type="ARBA" id="ARBA00005454"/>
    </source>
</evidence>
<evidence type="ECO:0000256" key="4">
    <source>
        <dbReference type="ARBA" id="ARBA00022801"/>
    </source>
</evidence>
<dbReference type="Gene3D" id="2.40.30.10">
    <property type="entry name" value="Translation factors"/>
    <property type="match status" value="1"/>
</dbReference>
<comment type="catalytic activity">
    <reaction evidence="8">
        <text>GTP + H2O = GDP + phosphate + H(+)</text>
        <dbReference type="Rhea" id="RHEA:19669"/>
        <dbReference type="ChEBI" id="CHEBI:15377"/>
        <dbReference type="ChEBI" id="CHEBI:15378"/>
        <dbReference type="ChEBI" id="CHEBI:37565"/>
        <dbReference type="ChEBI" id="CHEBI:43474"/>
        <dbReference type="ChEBI" id="CHEBI:58189"/>
        <dbReference type="EC" id="3.6.5.n1"/>
    </reaction>
</comment>
<sequence>MIMTANKFIYRIWFLQRNNLVQILLRQRSFSFKKCYSMCSENVKEYETPIENIRNFSIIAHVDHGKSTLADRLLELTGAITKNSGEQILDKLQVERERGITVKAQTASLNYTYKGTEYLLNLIDTPGHVDFSAEVHRSLAPCQGVILVIDANDGVQAQTVANFHLAVKFNLVVIPVINKIDLKNANPTKVINQLETLFNIKESNVLKVSAKLGTGVPKVLDAIVERIPPPDACRDKPFRALIFDSWYDKYKGTILLIYVKEGFLNLKQQITSMYTEKSYTIKKLSLLRPSEEDVNKLFAGQIGCISCNMRSPKEAVIGDTLHLKNDVVEPLLGFKSPKPMVFSGVYPIDKSQFEAMRAAIEKLTLNDSSVSVTLESSVALGQGWRIGFLGLLHLEVFMQRLDQEYGTQSVVTTPSVTYKAKIIGKKNIKKYKSDIITFSNPADFPDPQIVEEFYEPMVLGTIIVPTEYMGAVTSLCLEKRGIQRLTKSIDFNRTMFQYVLPLNEIIIDLHDTLKRITSGYGTFDYEDYGYEPTNITKLNIALNGNIVEEFSVILHISKVRKTSREICEKLVDILPRQLFEIVVQAIVKGKVLARETLKPYRKNVTAKLGGGDITRKMKLLAQQSAGKKKMKMAATISIPRETFINLLKK</sequence>